<feature type="domain" description="EGF-like" evidence="13">
    <location>
        <begin position="2259"/>
        <end position="2294"/>
    </location>
</feature>
<evidence type="ECO:0000256" key="6">
    <source>
        <dbReference type="ARBA" id="ARBA00022989"/>
    </source>
</evidence>
<proteinExistence type="predicted"/>
<dbReference type="SMART" id="SM00282">
    <property type="entry name" value="LamG"/>
    <property type="match status" value="1"/>
</dbReference>
<feature type="disulfide bond" evidence="10">
    <location>
        <begin position="2131"/>
        <end position="2140"/>
    </location>
</feature>
<evidence type="ECO:0000259" key="14">
    <source>
        <dbReference type="PROSITE" id="PS50825"/>
    </source>
</evidence>
<feature type="disulfide bond" evidence="10">
    <location>
        <begin position="2171"/>
        <end position="2180"/>
    </location>
</feature>
<feature type="domain" description="EGF-like" evidence="13">
    <location>
        <begin position="2100"/>
        <end position="2141"/>
    </location>
</feature>
<dbReference type="InterPro" id="IPR001791">
    <property type="entry name" value="Laminin_G"/>
</dbReference>
<evidence type="ECO:0000256" key="9">
    <source>
        <dbReference type="ARBA" id="ARBA00023180"/>
    </source>
</evidence>
<evidence type="ECO:0008006" key="17">
    <source>
        <dbReference type="Google" id="ProtNLM"/>
    </source>
</evidence>
<feature type="disulfide bond" evidence="10">
    <location>
        <begin position="2284"/>
        <end position="2293"/>
    </location>
</feature>
<feature type="domain" description="HYR" evidence="14">
    <location>
        <begin position="1009"/>
        <end position="1091"/>
    </location>
</feature>
<dbReference type="PROSITE" id="PS50825">
    <property type="entry name" value="HYR"/>
    <property type="match status" value="22"/>
</dbReference>
<dbReference type="GeneID" id="586289"/>
<feature type="chain" id="PRO_5029453442" description="Hyalin" evidence="11">
    <location>
        <begin position="28"/>
        <end position="2482"/>
    </location>
</feature>
<feature type="domain" description="HYR" evidence="14">
    <location>
        <begin position="1933"/>
        <end position="2015"/>
    </location>
</feature>
<dbReference type="SMART" id="SM00181">
    <property type="entry name" value="EGF"/>
    <property type="match status" value="10"/>
</dbReference>
<dbReference type="InterPro" id="IPR018097">
    <property type="entry name" value="EGF_Ca-bd_CS"/>
</dbReference>
<feature type="domain" description="EGF-like" evidence="13">
    <location>
        <begin position="2413"/>
        <end position="2450"/>
    </location>
</feature>
<evidence type="ECO:0000256" key="4">
    <source>
        <dbReference type="ARBA" id="ARBA00022729"/>
    </source>
</evidence>
<dbReference type="InterPro" id="IPR013032">
    <property type="entry name" value="EGF-like_CS"/>
</dbReference>
<evidence type="ECO:0000256" key="1">
    <source>
        <dbReference type="ARBA" id="ARBA00004479"/>
    </source>
</evidence>
<feature type="disulfide bond" evidence="10">
    <location>
        <begin position="2152"/>
        <end position="2169"/>
    </location>
</feature>
<keyword evidence="6" id="KW-1133">Transmembrane helix</keyword>
<feature type="domain" description="HYR" evidence="14">
    <location>
        <begin position="1429"/>
        <end position="1511"/>
    </location>
</feature>
<feature type="domain" description="HYR" evidence="14">
    <location>
        <begin position="2018"/>
        <end position="2100"/>
    </location>
</feature>
<dbReference type="GO" id="GO:0016020">
    <property type="term" value="C:membrane"/>
    <property type="evidence" value="ECO:0007669"/>
    <property type="project" value="UniProtKB-SubCell"/>
</dbReference>
<dbReference type="Pfam" id="PF00008">
    <property type="entry name" value="EGF"/>
    <property type="match status" value="4"/>
</dbReference>
<feature type="domain" description="HYR" evidence="14">
    <location>
        <begin position="1345"/>
        <end position="1427"/>
    </location>
</feature>
<feature type="domain" description="Laminin G" evidence="12">
    <location>
        <begin position="25"/>
        <end position="193"/>
    </location>
</feature>
<dbReference type="Pfam" id="PF12661">
    <property type="entry name" value="hEGF"/>
    <property type="match status" value="1"/>
</dbReference>
<dbReference type="InterPro" id="IPR003410">
    <property type="entry name" value="HYR_dom"/>
</dbReference>
<dbReference type="FunFam" id="2.10.25.10:FF:000029">
    <property type="entry name" value="neurexin-1 isoform X1"/>
    <property type="match status" value="1"/>
</dbReference>
<dbReference type="EnsemblMetazoa" id="XM_030997559">
    <property type="protein sequence ID" value="XP_030853419"/>
    <property type="gene ID" value="LOC586289"/>
</dbReference>
<dbReference type="SUPFAM" id="SSF57196">
    <property type="entry name" value="EGF/Laminin"/>
    <property type="match status" value="9"/>
</dbReference>
<reference evidence="16" key="1">
    <citation type="submission" date="2015-02" db="EMBL/GenBank/DDBJ databases">
        <title>Genome sequencing for Strongylocentrotus purpuratus.</title>
        <authorList>
            <person name="Murali S."/>
            <person name="Liu Y."/>
            <person name="Vee V."/>
            <person name="English A."/>
            <person name="Wang M."/>
            <person name="Skinner E."/>
            <person name="Han Y."/>
            <person name="Muzny D.M."/>
            <person name="Worley K.C."/>
            <person name="Gibbs R.A."/>
        </authorList>
    </citation>
    <scope>NUCLEOTIDE SEQUENCE</scope>
</reference>
<feature type="domain" description="HYR" evidence="14">
    <location>
        <begin position="1681"/>
        <end position="1763"/>
    </location>
</feature>
<keyword evidence="3" id="KW-0812">Transmembrane</keyword>
<evidence type="ECO:0000256" key="11">
    <source>
        <dbReference type="SAM" id="SignalP"/>
    </source>
</evidence>
<dbReference type="PROSITE" id="PS01186">
    <property type="entry name" value="EGF_2"/>
    <property type="match status" value="5"/>
</dbReference>
<feature type="signal peptide" evidence="11">
    <location>
        <begin position="1"/>
        <end position="27"/>
    </location>
</feature>
<sequence length="2482" mass="252148">MDFKSISRRLPLLASVLLGLVLHTVLSQTEGPQSLVFFNGTATVETNTIFSAQGQITLQFRTCTGGELFSQTNGDQTIAVSINETGSIRIRWNSGSGTKETAVGEGFNDNLWTIIDFVYVGNSLVLRVRDEAIELATFIKNPTLLDLALSPVMVLGTGFTGCMEEIVGIDFANAVSWSNARWGVCPLDQDIGCGPQDRPCAIQPCLNNGVCSSDGIGFTCQCTSRYSGTTCENDLGGDATPPVLSGCPGTIALQVPDGTPSAVATWTPPTATDSQGTASVLSNGNNPGSSYPVGSTTVIYTAKDEAGLQSKCAFNILVTSGGGGAVVDGIPPVLYNCTYAVFGQLINNSELVSVSWELPSATDDGVVIDFTIGLTFTSAFFPEGRTGPFSWRFSDAAGNEVTCELYIFAAVARTDTTPPSVTSCPGDVTAASSDGLPVPVTWTEPTASDGQTAVLTISSTRNTGDSFGVGTTPVRYIFIDDQANTANCDFNVIVTVGAVDTNPPVITGCPSTIVLSAPAGATSATATWIPPEASDAETSAETSVTIISDANPGISVPVGGNRLVTYTASDVNGLQAICSFNIIVSGTVGNQAPQLFNCPASASGVLIPPANSVAVFWTPPTATDDSGTPAITSTFQPGSQFFVGVTPVTYTARDAAGLATSCSFQVTVTQGTVGNQAPQLFNCPASASGVLIPPANSVAVFWTPPTATDDSGTPAITSTFQPGSQFFVGVTPVTYTARDAAGLATSCSFQVTVTQAVGNQAPQLFNCPESASGVSIPPANSVAVSWTPPTATDDSGTPVLTSSFQPGSQFFVGVTPVTYTARDAAGLATSCSFQVTVTQAVGNQAPQLFNCPASASGVLIPPANSVAVSWTPPTATDDSGTPVLTSTIQPGSQFVVGVTPVTYSARDAAGLATSCSFQVTVTQAVGNQAPQLFNCPASASGVLIPPANSVAVSWTPPTATDDSGTPVLTSTIQPGSQFVVGVTPVTYSARDAAGLATSCSFQVTVTQAVGNQAPQLFNCPESASGVSIPPANSVAVSWTPPTATDDSGTPVLTSTIQPGSQFVVGVTPVTYSARDAAGLATSCSFQVTVTQAVGNQAPQLFNCPASASGVLIPPANSVAVSWTPPTATDDSGTPVLTSTIQPGSQFVVGVTPVTYSARDAAGLATSCSFQVTVTQAVGNQAPQLFNCPESASGVSIPPANSVAVSWTPPTATDDSGTPVLTSSFQPGSQFFVGVTPVTYTARDAAGLATSCSFQVTVTQAVGNQAPQLFNCPASASGVLIPPANSVAVSWTPPTATDDSGTPVLTSTIQPGSQFVVGVTPVTYSARDAAGLATSCSFQVTVTQAVGNQAPQLFNCPASASGVLIPPANSVAVSWTPPTATDDSGTPVLTSTIQPGSQFVVGVTPVTYSARDAAGLATSCSFQVTVTQAVGNQAPQLFNCPESASGVSIPPANSVAVSWTPPTATDDSGTPVLTSSFQPGSQFFVGVTPVTYTARDAAGLATSCSFQVTVTQAVGNQAPQLFNCPESASGVSIPPANSVAVSWTPPTATDDSGTPVLTSTIQPGSQFVVGVTPVTYSARDAAGLATSCSFQVTVTQAVGNQAPQLFNCPASASGVLIPPANSVAVSWTPPTATDDSGTPVLTSTFQPGSQFVVGVTPVTYSARDAAGLATSCSFQVTVTQAVGNQAPQLFNCPASASGVLIPPANSVAVSWTPPTATDDSGTPVLTSTIQPGSQFVVGVTPVTYSARDAAGLATSCSFQVTVTQAVGNQAPQLFNCPESASGVSIPPANSVAVSWTPPTATDDSGTPVLTSSFQPGSQFFVGVTPVTYTARDAAGLATSCSFQVTVTQAVGNQAPQLFNCPESASGVSIPPANSVAVSWTPPTATDDSGTPVLTSTFQPGSQFFVGVTPVTYTARDAAGLATSCSFQVTVTQAVGNQAPQLFNCPESASGVSIPPANSVAVSWTPPTATDDSGTPVLTSTFQPGSQFFVGVTPVTYTARDAAGLATSCSFQVTVTQGAVGNQAPQLFNCPASASGVLIPPANSVAVSWTPPTATDDSGTPVLTSTIQPGSQFVVGVTPVTYSARDAAGLATSCSFQVTVTQGDLCSNPSFALDCINGACMEDGESNTTFCRCATGYGGPACNTSSTLCDNNPCGASGECQTNAALDDIICHCSAGYGGTLCTLEIHDCEVNPCLNRGACQDGINSFTCDCTGTGYSGTRCETNVNECQNSPCQNGAGCSDTNGGYYCTCTAGNIGPNCEENLCSLTPCENGATCSVNEGNIICTCAGGFEGGRCETDIDECVSQPCQNGGICVDNPNEFQCFCAEDYIGIICEIELDECDQEDINSCLNGATCMDLPVGHSCNCIPGFTDADCGTNIDECASSPCSNNATCVDEVNQFRCECAPGFSGIKCEININECASNPCDNGGVCTDEVNGYACNCSDTGSDGPRCTDICSSNPCPGGADCLDRDDGYECKWRFPSNKS</sequence>
<dbReference type="InParanoid" id="A0A7M7PPQ6"/>
<dbReference type="Pfam" id="PF02210">
    <property type="entry name" value="Laminin_G_2"/>
    <property type="match status" value="1"/>
</dbReference>
<dbReference type="Gene3D" id="2.10.25.10">
    <property type="entry name" value="Laminin"/>
    <property type="match status" value="9"/>
</dbReference>
<dbReference type="GO" id="GO:0005509">
    <property type="term" value="F:calcium ion binding"/>
    <property type="evidence" value="ECO:0007669"/>
    <property type="project" value="InterPro"/>
</dbReference>
<evidence type="ECO:0000256" key="8">
    <source>
        <dbReference type="ARBA" id="ARBA00023157"/>
    </source>
</evidence>
<accession>A0A7M7PPQ6</accession>
<dbReference type="Proteomes" id="UP000007110">
    <property type="component" value="Unassembled WGS sequence"/>
</dbReference>
<dbReference type="OrthoDB" id="6133584at2759"/>
<dbReference type="InterPro" id="IPR013320">
    <property type="entry name" value="ConA-like_dom_sf"/>
</dbReference>
<organism evidence="15 16">
    <name type="scientific">Strongylocentrotus purpuratus</name>
    <name type="common">Purple sea urchin</name>
    <dbReference type="NCBI Taxonomy" id="7668"/>
    <lineage>
        <taxon>Eukaryota</taxon>
        <taxon>Metazoa</taxon>
        <taxon>Echinodermata</taxon>
        <taxon>Eleutherozoa</taxon>
        <taxon>Echinozoa</taxon>
        <taxon>Echinoidea</taxon>
        <taxon>Euechinoidea</taxon>
        <taxon>Echinacea</taxon>
        <taxon>Camarodonta</taxon>
        <taxon>Echinidea</taxon>
        <taxon>Strongylocentrotidae</taxon>
        <taxon>Strongylocentrotus</taxon>
    </lineage>
</organism>
<feature type="domain" description="HYR" evidence="14">
    <location>
        <begin position="673"/>
        <end position="755"/>
    </location>
</feature>
<feature type="disulfide bond" evidence="10">
    <location>
        <begin position="2322"/>
        <end position="2331"/>
    </location>
</feature>
<dbReference type="Gene3D" id="2.60.120.200">
    <property type="match status" value="1"/>
</dbReference>
<comment type="caution">
    <text evidence="10">Lacks conserved residue(s) required for the propagation of feature annotation.</text>
</comment>
<dbReference type="InterPro" id="IPR001881">
    <property type="entry name" value="EGF-like_Ca-bd_dom"/>
</dbReference>
<evidence type="ECO:0000259" key="13">
    <source>
        <dbReference type="PROSITE" id="PS50026"/>
    </source>
</evidence>
<evidence type="ECO:0000256" key="3">
    <source>
        <dbReference type="ARBA" id="ARBA00022692"/>
    </source>
</evidence>
<keyword evidence="2 10" id="KW-0245">EGF-like domain</keyword>
<keyword evidence="9" id="KW-0325">Glycoprotein</keyword>
<feature type="disulfide bond" evidence="10">
    <location>
        <begin position="2363"/>
        <end position="2372"/>
    </location>
</feature>
<dbReference type="PROSITE" id="PS00022">
    <property type="entry name" value="EGF_1"/>
    <property type="match status" value="7"/>
</dbReference>
<evidence type="ECO:0000256" key="2">
    <source>
        <dbReference type="ARBA" id="ARBA00022536"/>
    </source>
</evidence>
<feature type="domain" description="HYR" evidence="14">
    <location>
        <begin position="588"/>
        <end position="670"/>
    </location>
</feature>
<keyword evidence="8 10" id="KW-1015">Disulfide bond</keyword>
<feature type="disulfide bond" evidence="10">
    <location>
        <begin position="2401"/>
        <end position="2410"/>
    </location>
</feature>
<feature type="domain" description="HYR" evidence="14">
    <location>
        <begin position="327"/>
        <end position="411"/>
    </location>
</feature>
<feature type="domain" description="HYR" evidence="14">
    <location>
        <begin position="925"/>
        <end position="1007"/>
    </location>
</feature>
<dbReference type="PROSITE" id="PS50025">
    <property type="entry name" value="LAM_G_DOMAIN"/>
    <property type="match status" value="1"/>
</dbReference>
<dbReference type="KEGG" id="spu:586289"/>
<feature type="domain" description="EGF-like" evidence="13">
    <location>
        <begin position="2222"/>
        <end position="2258"/>
    </location>
</feature>
<feature type="domain" description="HYR" evidence="14">
    <location>
        <begin position="1597"/>
        <end position="1679"/>
    </location>
</feature>
<feature type="domain" description="HYR" evidence="14">
    <location>
        <begin position="499"/>
        <end position="586"/>
    </location>
</feature>
<feature type="domain" description="HYR" evidence="14">
    <location>
        <begin position="1261"/>
        <end position="1343"/>
    </location>
</feature>
<dbReference type="CDD" id="cd00054">
    <property type="entry name" value="EGF_CA"/>
    <property type="match status" value="7"/>
</dbReference>
<dbReference type="InterPro" id="IPR000742">
    <property type="entry name" value="EGF"/>
</dbReference>
<dbReference type="PROSITE" id="PS00010">
    <property type="entry name" value="ASX_HYDROXYL"/>
    <property type="match status" value="5"/>
</dbReference>
<evidence type="ECO:0000256" key="5">
    <source>
        <dbReference type="ARBA" id="ARBA00022737"/>
    </source>
</evidence>
<feature type="domain" description="HYR" evidence="14">
    <location>
        <begin position="414"/>
        <end position="496"/>
    </location>
</feature>
<feature type="domain" description="EGF-like" evidence="13">
    <location>
        <begin position="2296"/>
        <end position="2332"/>
    </location>
</feature>
<evidence type="ECO:0000259" key="12">
    <source>
        <dbReference type="PROSITE" id="PS50025"/>
    </source>
</evidence>
<feature type="domain" description="HYR" evidence="14">
    <location>
        <begin position="1765"/>
        <end position="1847"/>
    </location>
</feature>
<feature type="domain" description="EGF-like" evidence="13">
    <location>
        <begin position="2375"/>
        <end position="2411"/>
    </location>
</feature>
<comment type="subcellular location">
    <subcellularLocation>
        <location evidence="1">Membrane</location>
        <topology evidence="1">Single-pass type I membrane protein</topology>
    </subcellularLocation>
</comment>
<feature type="domain" description="HYR" evidence="14">
    <location>
        <begin position="841"/>
        <end position="923"/>
    </location>
</feature>
<dbReference type="PANTHER" id="PTHR24273">
    <property type="entry name" value="FI04643P-RELATED"/>
    <property type="match status" value="1"/>
</dbReference>
<feature type="domain" description="HYR" evidence="14">
    <location>
        <begin position="1177"/>
        <end position="1259"/>
    </location>
</feature>
<feature type="domain" description="HYR" evidence="14">
    <location>
        <begin position="1849"/>
        <end position="1931"/>
    </location>
</feature>
<dbReference type="SUPFAM" id="SSF49899">
    <property type="entry name" value="Concanavalin A-like lectins/glucanases"/>
    <property type="match status" value="1"/>
</dbReference>
<dbReference type="InterPro" id="IPR000152">
    <property type="entry name" value="EGF-type_Asp/Asn_hydroxyl_site"/>
</dbReference>
<dbReference type="PANTHER" id="PTHR24273:SF32">
    <property type="entry name" value="HYALIN"/>
    <property type="match status" value="1"/>
</dbReference>
<evidence type="ECO:0000313" key="15">
    <source>
        <dbReference type="EnsemblMetazoa" id="XP_030853419"/>
    </source>
</evidence>
<dbReference type="SMART" id="SM00179">
    <property type="entry name" value="EGF_CA"/>
    <property type="match status" value="8"/>
</dbReference>
<dbReference type="CDD" id="cd00053">
    <property type="entry name" value="EGF"/>
    <property type="match status" value="1"/>
</dbReference>
<dbReference type="OMA" id="PVINCPE"/>
<feature type="domain" description="HYR" evidence="14">
    <location>
        <begin position="1513"/>
        <end position="1595"/>
    </location>
</feature>
<protein>
    <recommendedName>
        <fullName evidence="17">Hyalin</fullName>
    </recommendedName>
</protein>
<feature type="domain" description="HYR" evidence="14">
    <location>
        <begin position="237"/>
        <end position="320"/>
    </location>
</feature>
<keyword evidence="7" id="KW-0472">Membrane</keyword>
<dbReference type="Pfam" id="PF02494">
    <property type="entry name" value="HYR"/>
    <property type="match status" value="21"/>
</dbReference>
<feature type="domain" description="HYR" evidence="14">
    <location>
        <begin position="1093"/>
        <end position="1175"/>
    </location>
</feature>
<keyword evidence="16" id="KW-1185">Reference proteome</keyword>
<dbReference type="FunFam" id="2.10.25.10:FF:000472">
    <property type="entry name" value="Uncharacterized protein, isoform A"/>
    <property type="match status" value="2"/>
</dbReference>
<feature type="domain" description="EGF-like" evidence="13">
    <location>
        <begin position="2143"/>
        <end position="2181"/>
    </location>
</feature>
<name>A0A7M7PPQ6_STRPU</name>
<keyword evidence="4 11" id="KW-0732">Signal</keyword>
<evidence type="ECO:0000256" key="10">
    <source>
        <dbReference type="PROSITE-ProRule" id="PRU00076"/>
    </source>
</evidence>
<dbReference type="PROSITE" id="PS01187">
    <property type="entry name" value="EGF_CA"/>
    <property type="match status" value="3"/>
</dbReference>
<evidence type="ECO:0000256" key="7">
    <source>
        <dbReference type="ARBA" id="ARBA00023136"/>
    </source>
</evidence>
<dbReference type="CDD" id="cd00110">
    <property type="entry name" value="LamG"/>
    <property type="match status" value="1"/>
</dbReference>
<feature type="disulfide bond" evidence="10">
    <location>
        <begin position="2248"/>
        <end position="2257"/>
    </location>
</feature>
<feature type="domain" description="EGF-like" evidence="13">
    <location>
        <begin position="196"/>
        <end position="232"/>
    </location>
</feature>
<feature type="domain" description="EGF-like" evidence="13">
    <location>
        <begin position="2334"/>
        <end position="2373"/>
    </location>
</feature>
<dbReference type="PROSITE" id="PS50026">
    <property type="entry name" value="EGF_3"/>
    <property type="match status" value="10"/>
</dbReference>
<feature type="disulfide bond" evidence="10">
    <location>
        <begin position="222"/>
        <end position="231"/>
    </location>
</feature>
<dbReference type="RefSeq" id="XP_030853419.1">
    <property type="nucleotide sequence ID" value="XM_030997559.1"/>
</dbReference>
<reference evidence="15" key="2">
    <citation type="submission" date="2021-01" db="UniProtKB">
        <authorList>
            <consortium name="EnsemblMetazoa"/>
        </authorList>
    </citation>
    <scope>IDENTIFICATION</scope>
</reference>
<feature type="domain" description="EGF-like" evidence="13">
    <location>
        <begin position="2183"/>
        <end position="2220"/>
    </location>
</feature>
<feature type="domain" description="HYR" evidence="14">
    <location>
        <begin position="757"/>
        <end position="839"/>
    </location>
</feature>
<keyword evidence="5" id="KW-0677">Repeat</keyword>
<evidence type="ECO:0000313" key="16">
    <source>
        <dbReference type="Proteomes" id="UP000007110"/>
    </source>
</evidence>